<protein>
    <submittedName>
        <fullName evidence="2">Uncharacterized protein</fullName>
    </submittedName>
</protein>
<keyword evidence="3" id="KW-1185">Reference proteome</keyword>
<dbReference type="EMBL" id="RCHS01003488">
    <property type="protein sequence ID" value="RMX41458.1"/>
    <property type="molecule type" value="Genomic_DNA"/>
</dbReference>
<name>A0A3M6TJL1_POCDA</name>
<proteinExistence type="predicted"/>
<comment type="caution">
    <text evidence="2">The sequence shown here is derived from an EMBL/GenBank/DDBJ whole genome shotgun (WGS) entry which is preliminary data.</text>
</comment>
<organism evidence="2 3">
    <name type="scientific">Pocillopora damicornis</name>
    <name type="common">Cauliflower coral</name>
    <name type="synonym">Millepora damicornis</name>
    <dbReference type="NCBI Taxonomy" id="46731"/>
    <lineage>
        <taxon>Eukaryota</taxon>
        <taxon>Metazoa</taxon>
        <taxon>Cnidaria</taxon>
        <taxon>Anthozoa</taxon>
        <taxon>Hexacorallia</taxon>
        <taxon>Scleractinia</taxon>
        <taxon>Astrocoeniina</taxon>
        <taxon>Pocilloporidae</taxon>
        <taxon>Pocillopora</taxon>
    </lineage>
</organism>
<keyword evidence="1" id="KW-0175">Coiled coil</keyword>
<dbReference type="Proteomes" id="UP000275408">
    <property type="component" value="Unassembled WGS sequence"/>
</dbReference>
<reference evidence="2 3" key="1">
    <citation type="journal article" date="2018" name="Sci. Rep.">
        <title>Comparative analysis of the Pocillopora damicornis genome highlights role of immune system in coral evolution.</title>
        <authorList>
            <person name="Cunning R."/>
            <person name="Bay R.A."/>
            <person name="Gillette P."/>
            <person name="Baker A.C."/>
            <person name="Traylor-Knowles N."/>
        </authorList>
    </citation>
    <scope>NUCLEOTIDE SEQUENCE [LARGE SCALE GENOMIC DNA]</scope>
    <source>
        <strain evidence="2">RSMAS</strain>
        <tissue evidence="2">Whole animal</tissue>
    </source>
</reference>
<gene>
    <name evidence="2" type="ORF">pdam_00022424</name>
</gene>
<feature type="non-terminal residue" evidence="2">
    <location>
        <position position="197"/>
    </location>
</feature>
<feature type="coiled-coil region" evidence="1">
    <location>
        <begin position="1"/>
        <end position="74"/>
    </location>
</feature>
<accession>A0A3M6TJL1</accession>
<dbReference type="AlphaFoldDB" id="A0A3M6TJL1"/>
<evidence type="ECO:0000313" key="3">
    <source>
        <dbReference type="Proteomes" id="UP000275408"/>
    </source>
</evidence>
<sequence>MIYLETEINAKEKEIAFLKQTLFGRDKDISDLKEKLSQLKQTVQRTQSDFVKHIASIDEKLQQVRKNIDELECGLNFPVKKNKTEAEDSRSKPQTFNCKVYFDLQTSWFDTPSSNVTAKDLETMRNVKSTSRASTERATGMEKETSKVYFDFQSSWFDIPSNNGGCLKVENFPVTAKDLEALRNAQSNSRAVTEQAK</sequence>
<evidence type="ECO:0000256" key="1">
    <source>
        <dbReference type="SAM" id="Coils"/>
    </source>
</evidence>
<dbReference type="Gene3D" id="1.10.287.1490">
    <property type="match status" value="1"/>
</dbReference>
<evidence type="ECO:0000313" key="2">
    <source>
        <dbReference type="EMBL" id="RMX41458.1"/>
    </source>
</evidence>